<dbReference type="InterPro" id="IPR019079">
    <property type="entry name" value="Capsule_synth_CapA"/>
</dbReference>
<name>A0AAP9DX61_PANTH</name>
<comment type="similarity">
    <text evidence="1">Belongs to the CapA family.</text>
</comment>
<reference evidence="4 5" key="1">
    <citation type="submission" date="2019-07" db="EMBL/GenBank/DDBJ databases">
        <title>Paenibacillus thiaminolyticus NRRL B-4156.</title>
        <authorList>
            <person name="Hehnly C."/>
            <person name="Zhang L."/>
        </authorList>
    </citation>
    <scope>NUCLEOTIDE SEQUENCE [LARGE SCALE GENOMIC DNA]</scope>
    <source>
        <strain evidence="4 5">NRRL B-4156</strain>
    </source>
</reference>
<dbReference type="Pfam" id="PF09587">
    <property type="entry name" value="PGA_cap"/>
    <property type="match status" value="1"/>
</dbReference>
<dbReference type="PANTHER" id="PTHR33393">
    <property type="entry name" value="POLYGLUTAMINE SYNTHESIS ACCESSORY PROTEIN RV0574C-RELATED"/>
    <property type="match status" value="1"/>
</dbReference>
<proteinExistence type="inferred from homology"/>
<evidence type="ECO:0000259" key="2">
    <source>
        <dbReference type="SMART" id="SM00854"/>
    </source>
</evidence>
<dbReference type="SUPFAM" id="SSF56300">
    <property type="entry name" value="Metallo-dependent phosphatases"/>
    <property type="match status" value="1"/>
</dbReference>
<dbReference type="PANTHER" id="PTHR33393:SF11">
    <property type="entry name" value="POLYGLUTAMINE SYNTHESIS ACCESSORY PROTEIN RV0574C-RELATED"/>
    <property type="match status" value="1"/>
</dbReference>
<dbReference type="Proteomes" id="UP000315377">
    <property type="component" value="Chromosome"/>
</dbReference>
<evidence type="ECO:0000313" key="4">
    <source>
        <dbReference type="EMBL" id="QDM45839.1"/>
    </source>
</evidence>
<accession>A0AAP9DX61</accession>
<gene>
    <name evidence="4" type="ORF">FLT43_21920</name>
    <name evidence="3" type="ORF">M5W83_02840</name>
</gene>
<dbReference type="InterPro" id="IPR052169">
    <property type="entry name" value="CW_Biosynth-Accessory"/>
</dbReference>
<sequence>MTESISFAATGDSLISRRLPANDLAYREVASIIQQADVRFTNLETTVRRMEGFPSAVSGGSWAMASPEMLGDLLKYGFNLVAWANNHTLDYSYGGLEATEKYLDQHELVHAGAGKDLASASEPRYLETASGRVALIAATASFDPTWMAGEQRPDMSGRPGVNGLRHHVMYTLHRSRLEQLKCIAEASHINDPYTLMVQKGYMKEHPEGMVPFGAYLFREGEHEGETCQLHKADLDRIVRSIREARRQADYVIVSIHAHQPQGQSFDRPAGFVVEFARLCIDEGAHAVIGHGPHIIRGIEVYKDRPIFYSLGNFIFQNDSFLRQPADFYQKYGLGHQHRPADAYDARSPQGTTGLAADAEVWQSVIPYWKMRNGKLTELTLFPLELGGGRPRYRRGWPQLAASCEVLTRMAALSEPCGVTIQIEDGVGKVLW</sequence>
<dbReference type="EMBL" id="JAMDMM010000009">
    <property type="protein sequence ID" value="MCY9606097.1"/>
    <property type="molecule type" value="Genomic_DNA"/>
</dbReference>
<dbReference type="AlphaFoldDB" id="A0AAP9DX61"/>
<dbReference type="EMBL" id="CP041405">
    <property type="protein sequence ID" value="QDM45839.1"/>
    <property type="molecule type" value="Genomic_DNA"/>
</dbReference>
<reference evidence="3 6" key="2">
    <citation type="submission" date="2022-05" db="EMBL/GenBank/DDBJ databases">
        <title>Genome Sequencing of Bee-Associated Microbes.</title>
        <authorList>
            <person name="Dunlap C."/>
        </authorList>
    </citation>
    <scope>NUCLEOTIDE SEQUENCE [LARGE SCALE GENOMIC DNA]</scope>
    <source>
        <strain evidence="3 6">NRRL B-14613</strain>
    </source>
</reference>
<dbReference type="InterPro" id="IPR029052">
    <property type="entry name" value="Metallo-depent_PP-like"/>
</dbReference>
<evidence type="ECO:0000313" key="3">
    <source>
        <dbReference type="EMBL" id="MCY9606097.1"/>
    </source>
</evidence>
<evidence type="ECO:0000313" key="5">
    <source>
        <dbReference type="Proteomes" id="UP000315377"/>
    </source>
</evidence>
<dbReference type="Proteomes" id="UP001209276">
    <property type="component" value="Unassembled WGS sequence"/>
</dbReference>
<dbReference type="SMART" id="SM00854">
    <property type="entry name" value="PGA_cap"/>
    <property type="match status" value="1"/>
</dbReference>
<feature type="domain" description="Capsule synthesis protein CapA" evidence="2">
    <location>
        <begin position="6"/>
        <end position="317"/>
    </location>
</feature>
<protein>
    <submittedName>
        <fullName evidence="4">CapA family protein</fullName>
    </submittedName>
</protein>
<evidence type="ECO:0000313" key="6">
    <source>
        <dbReference type="Proteomes" id="UP001209276"/>
    </source>
</evidence>
<organism evidence="4 5">
    <name type="scientific">Paenibacillus thiaminolyticus</name>
    <name type="common">Bacillus thiaminolyticus</name>
    <dbReference type="NCBI Taxonomy" id="49283"/>
    <lineage>
        <taxon>Bacteria</taxon>
        <taxon>Bacillati</taxon>
        <taxon>Bacillota</taxon>
        <taxon>Bacilli</taxon>
        <taxon>Bacillales</taxon>
        <taxon>Paenibacillaceae</taxon>
        <taxon>Paenibacillus</taxon>
    </lineage>
</organism>
<evidence type="ECO:0000256" key="1">
    <source>
        <dbReference type="ARBA" id="ARBA00005662"/>
    </source>
</evidence>
<keyword evidence="6" id="KW-1185">Reference proteome</keyword>
<dbReference type="GeneID" id="76998619"/>
<dbReference type="RefSeq" id="WP_087443216.1">
    <property type="nucleotide sequence ID" value="NZ_CABMNB010000030.1"/>
</dbReference>
<dbReference type="CDD" id="cd07381">
    <property type="entry name" value="MPP_CapA"/>
    <property type="match status" value="1"/>
</dbReference>